<evidence type="ECO:0000313" key="2">
    <source>
        <dbReference type="Proteomes" id="UP000470302"/>
    </source>
</evidence>
<dbReference type="RefSeq" id="WP_161096581.1">
    <property type="nucleotide sequence ID" value="NZ_WWCW01000024.1"/>
</dbReference>
<name>A0A845FZD6_9BURK</name>
<comment type="caution">
    <text evidence="1">The sequence shown here is derived from an EMBL/GenBank/DDBJ whole genome shotgun (WGS) entry which is preliminary data.</text>
</comment>
<proteinExistence type="predicted"/>
<sequence>MPEALPFQIRKECPPGACECRRDELLEQWDKAPDDTDIRILRLTREQEKVLIARIENIASYEELGRIEQRMQEQLGIRLTITPSANGVRTVMGLQIRLAEQPGLCRRTREQVPAAVRRCLNKHPDIVYALLNARDLLGAG</sequence>
<dbReference type="EMBL" id="WWCW01000024">
    <property type="protein sequence ID" value="MYM87434.1"/>
    <property type="molecule type" value="Genomic_DNA"/>
</dbReference>
<evidence type="ECO:0008006" key="3">
    <source>
        <dbReference type="Google" id="ProtNLM"/>
    </source>
</evidence>
<evidence type="ECO:0000313" key="1">
    <source>
        <dbReference type="EMBL" id="MYM87434.1"/>
    </source>
</evidence>
<protein>
    <recommendedName>
        <fullName evidence="3">Ribosomal protein S3AE</fullName>
    </recommendedName>
</protein>
<dbReference type="AlphaFoldDB" id="A0A845FZD6"/>
<accession>A0A845FZD6</accession>
<reference evidence="1 2" key="1">
    <citation type="submission" date="2020-01" db="EMBL/GenBank/DDBJ databases">
        <title>Novel species isolated from a subtropical stream in China.</title>
        <authorList>
            <person name="Lu H."/>
        </authorList>
    </citation>
    <scope>NUCLEOTIDE SEQUENCE [LARGE SCALE GENOMIC DNA]</scope>
    <source>
        <strain evidence="1 2">FT82W</strain>
    </source>
</reference>
<gene>
    <name evidence="1" type="ORF">GTP91_09610</name>
</gene>
<dbReference type="Proteomes" id="UP000470302">
    <property type="component" value="Unassembled WGS sequence"/>
</dbReference>
<organism evidence="1 2">
    <name type="scientific">Duganella vulcania</name>
    <dbReference type="NCBI Taxonomy" id="2692166"/>
    <lineage>
        <taxon>Bacteria</taxon>
        <taxon>Pseudomonadati</taxon>
        <taxon>Pseudomonadota</taxon>
        <taxon>Betaproteobacteria</taxon>
        <taxon>Burkholderiales</taxon>
        <taxon>Oxalobacteraceae</taxon>
        <taxon>Telluria group</taxon>
        <taxon>Duganella</taxon>
    </lineage>
</organism>